<keyword evidence="4" id="KW-1185">Reference proteome</keyword>
<proteinExistence type="predicted"/>
<dbReference type="RefSeq" id="WP_144768418.1">
    <property type="nucleotide sequence ID" value="NZ_BPQI01000144.1"/>
</dbReference>
<evidence type="ECO:0000313" key="3">
    <source>
        <dbReference type="Proteomes" id="UP000401717"/>
    </source>
</evidence>
<dbReference type="OrthoDB" id="378644at2"/>
<sequence length="223" mass="23414">MTPAERRQGADVLVSVLDALRGAGIPGGGQASADFRRTVGVLEAGAAGYVEGGTFGALLADGFSAATEAGATFDGMERVGHVAASFTSALWVVQWVAQTSLRLAFVEMCGILAATTFASRQDVDAAKARLNALFAPAEEFAADQRDATVYRSLVALHAAAVRDLTERSRQTPRVITYSLPNRSPALALANRLYGDGGRADELIAENKVVHPLFVPRQGRALAV</sequence>
<accession>A0A564G6I8</accession>
<dbReference type="Proteomes" id="UP001055303">
    <property type="component" value="Unassembled WGS sequence"/>
</dbReference>
<evidence type="ECO:0000313" key="4">
    <source>
        <dbReference type="Proteomes" id="UP001055303"/>
    </source>
</evidence>
<reference evidence="2 3" key="1">
    <citation type="submission" date="2019-06" db="EMBL/GenBank/DDBJ databases">
        <authorList>
            <person name="Rodrigo-Torres L."/>
            <person name="Arahal R. D."/>
            <person name="Lucena T."/>
        </authorList>
    </citation>
    <scope>NUCLEOTIDE SEQUENCE [LARGE SCALE GENOMIC DNA]</scope>
    <source>
        <strain evidence="2 3">SW08-7</strain>
    </source>
</reference>
<name>A0A564G6I8_9HYPH</name>
<evidence type="ECO:0008006" key="5">
    <source>
        <dbReference type="Google" id="ProtNLM"/>
    </source>
</evidence>
<dbReference type="Proteomes" id="UP000401717">
    <property type="component" value="Unassembled WGS sequence"/>
</dbReference>
<gene>
    <name evidence="1" type="ORF">IFDJLNFL_4268</name>
    <name evidence="2" type="ORF">MTDSW087_05390</name>
</gene>
<organism evidence="2 3">
    <name type="scientific">Methylobacterium dankookense</name>
    <dbReference type="NCBI Taxonomy" id="560405"/>
    <lineage>
        <taxon>Bacteria</taxon>
        <taxon>Pseudomonadati</taxon>
        <taxon>Pseudomonadota</taxon>
        <taxon>Alphaproteobacteria</taxon>
        <taxon>Hyphomicrobiales</taxon>
        <taxon>Methylobacteriaceae</taxon>
        <taxon>Methylobacterium</taxon>
    </lineage>
</organism>
<dbReference type="AlphaFoldDB" id="A0A564G6I8"/>
<protein>
    <recommendedName>
        <fullName evidence="5">DNA circulation N-terminal domain-containing protein</fullName>
    </recommendedName>
</protein>
<reference evidence="1" key="2">
    <citation type="journal article" date="2021" name="Front. Microbiol.">
        <title>Comprehensive Comparative Genomics and Phenotyping of Methylobacterium Species.</title>
        <authorList>
            <person name="Alessa O."/>
            <person name="Ogura Y."/>
            <person name="Fujitani Y."/>
            <person name="Takami H."/>
            <person name="Hayashi T."/>
            <person name="Sahin N."/>
            <person name="Tani A."/>
        </authorList>
    </citation>
    <scope>NUCLEOTIDE SEQUENCE</scope>
    <source>
        <strain evidence="1">DSM 22415</strain>
    </source>
</reference>
<dbReference type="EMBL" id="CABFVH010000063">
    <property type="protein sequence ID" value="VUF15646.1"/>
    <property type="molecule type" value="Genomic_DNA"/>
</dbReference>
<reference evidence="1" key="3">
    <citation type="submission" date="2021-08" db="EMBL/GenBank/DDBJ databases">
        <authorList>
            <person name="Tani A."/>
            <person name="Ola A."/>
            <person name="Ogura Y."/>
            <person name="Katsura K."/>
            <person name="Hayashi T."/>
        </authorList>
    </citation>
    <scope>NUCLEOTIDE SEQUENCE</scope>
    <source>
        <strain evidence="1">DSM 22415</strain>
    </source>
</reference>
<dbReference type="EMBL" id="BPQI01000144">
    <property type="protein sequence ID" value="GJD58349.1"/>
    <property type="molecule type" value="Genomic_DNA"/>
</dbReference>
<evidence type="ECO:0000313" key="2">
    <source>
        <dbReference type="EMBL" id="VUF15646.1"/>
    </source>
</evidence>
<evidence type="ECO:0000313" key="1">
    <source>
        <dbReference type="EMBL" id="GJD58349.1"/>
    </source>
</evidence>